<dbReference type="PROSITE" id="PS50231">
    <property type="entry name" value="RICIN_B_LECTIN"/>
    <property type="match status" value="1"/>
</dbReference>
<keyword evidence="9" id="KW-1185">Reference proteome</keyword>
<dbReference type="PANTHER" id="PTHR45832">
    <property type="entry name" value="SERINE/THREONINE-PROTEIN KINASE SAMKA-RELATED-RELATED"/>
    <property type="match status" value="1"/>
</dbReference>
<dbReference type="CDD" id="cd00161">
    <property type="entry name" value="beta-trefoil_Ricin-like"/>
    <property type="match status" value="1"/>
</dbReference>
<feature type="compositionally biased region" description="Low complexity" evidence="5">
    <location>
        <begin position="577"/>
        <end position="616"/>
    </location>
</feature>
<evidence type="ECO:0000256" key="5">
    <source>
        <dbReference type="SAM" id="MobiDB-lite"/>
    </source>
</evidence>
<dbReference type="InterPro" id="IPR035992">
    <property type="entry name" value="Ricin_B-like_lectins"/>
</dbReference>
<dbReference type="SMART" id="SM00458">
    <property type="entry name" value="RICIN"/>
    <property type="match status" value="1"/>
</dbReference>
<evidence type="ECO:0000256" key="6">
    <source>
        <dbReference type="SAM" id="Phobius"/>
    </source>
</evidence>
<dbReference type="Gene3D" id="3.30.200.20">
    <property type="entry name" value="Phosphorylase Kinase, domain 1"/>
    <property type="match status" value="1"/>
</dbReference>
<keyword evidence="3 4" id="KW-0067">ATP-binding</keyword>
<keyword evidence="6" id="KW-1133">Transmembrane helix</keyword>
<dbReference type="CDD" id="cd14014">
    <property type="entry name" value="STKc_PknB_like"/>
    <property type="match status" value="1"/>
</dbReference>
<gene>
    <name evidence="8" type="ORF">JMF97_26365</name>
</gene>
<dbReference type="Pfam" id="PF00069">
    <property type="entry name" value="Pkinase"/>
    <property type="match status" value="1"/>
</dbReference>
<dbReference type="InterPro" id="IPR008271">
    <property type="entry name" value="Ser/Thr_kinase_AS"/>
</dbReference>
<dbReference type="PROSITE" id="PS00107">
    <property type="entry name" value="PROTEIN_KINASE_ATP"/>
    <property type="match status" value="1"/>
</dbReference>
<evidence type="ECO:0000256" key="1">
    <source>
        <dbReference type="ARBA" id="ARBA00008874"/>
    </source>
</evidence>
<dbReference type="PANTHER" id="PTHR45832:SF22">
    <property type="entry name" value="SERINE_THREONINE-PROTEIN KINASE SAMKA-RELATED"/>
    <property type="match status" value="1"/>
</dbReference>
<keyword evidence="6" id="KW-0812">Transmembrane</keyword>
<keyword evidence="6" id="KW-0472">Membrane</keyword>
<dbReference type="Gene3D" id="1.10.510.10">
    <property type="entry name" value="Transferase(Phosphotransferase) domain 1"/>
    <property type="match status" value="1"/>
</dbReference>
<dbReference type="Pfam" id="PF00652">
    <property type="entry name" value="Ricin_B_lectin"/>
    <property type="match status" value="1"/>
</dbReference>
<dbReference type="SUPFAM" id="SSF50370">
    <property type="entry name" value="Ricin B-like lectins"/>
    <property type="match status" value="1"/>
</dbReference>
<protein>
    <submittedName>
        <fullName evidence="8">RICIN domain-containing protein</fullName>
    </submittedName>
</protein>
<dbReference type="InterPro" id="IPR000772">
    <property type="entry name" value="Ricin_B_lectin"/>
</dbReference>
<dbReference type="Proteomes" id="UP000661193">
    <property type="component" value="Unassembled WGS sequence"/>
</dbReference>
<sequence length="748" mass="79128">MPEMSPPLITDRYVFSELLGQGGMGRVWKARDVMLERDVAIKEIVSPPGLTDQARQELRTRSLREARAIARLDHVNAVRVFDVLIGDGGDPWIVMEYVPSRAFSDHLAADGPVSPARAAQIGLAVLGALRAAHRVGVVHRDVKPANILIGVDGRVVLTDFGLATAVEDTSLTRTGIVLGSPAYLSPERVRRGAAGPEGDLWSLGATLFAAVEGEAPYARSSSLESLTALATEPPPVARRAGALAPVLEGLLRKDPAERMDIDTAERLLTQVAHTDLPHPSGSSARPDPSALAGPSTQVGPSVGDSSADRMVPTFVTVAPAGPAEPQETRDDLPTGQVLRAGVPDGPDPRPEKDLSAAPAPSAAPTRSVRMTRGRWLVGGLALLLVSLGVGVGVPLLGDRAGERGDDLPEAAGGPEPPLAATGVSAPSAPAATPLAWSTYRDDSGFRMVAPRGWRIVRDDGQVEFREPDEGRSLVVRRSDPPPTDPVAELTAQERAAEGRYPGYRLLRIGAVHYQHGAADWEWRHTTDGRATQVRQRLFVTGAGKAYTFIWSTPEELWAGSEAAFARIVDGFRPTGDPRPVTSSPATPSASPSPTPSAASASPPSTAPTVTPSSARPRTSGERIVSVASGRCLDVGDPDSAATLHVRIMDCADSRDRSQRWSVRTDGSMRMGSRCLDVANASTADGAVIQLTACNGGAAQRFTLNGDRQLVNALSGKCLDVTDWGTENGTPVQQWTCNNTASHQRWSIR</sequence>
<dbReference type="PROSITE" id="PS50011">
    <property type="entry name" value="PROTEIN_KINASE_DOM"/>
    <property type="match status" value="1"/>
</dbReference>
<dbReference type="SUPFAM" id="SSF56112">
    <property type="entry name" value="Protein kinase-like (PK-like)"/>
    <property type="match status" value="1"/>
</dbReference>
<keyword evidence="2 4" id="KW-0547">Nucleotide-binding</keyword>
<dbReference type="EMBL" id="JAETXL010000011">
    <property type="protein sequence ID" value="MBL6279685.1"/>
    <property type="molecule type" value="Genomic_DNA"/>
</dbReference>
<organism evidence="8 9">
    <name type="scientific">Micromonospora fiedleri</name>
    <dbReference type="NCBI Taxonomy" id="1157498"/>
    <lineage>
        <taxon>Bacteria</taxon>
        <taxon>Bacillati</taxon>
        <taxon>Actinomycetota</taxon>
        <taxon>Actinomycetes</taxon>
        <taxon>Micromonosporales</taxon>
        <taxon>Micromonosporaceae</taxon>
        <taxon>Micromonospora</taxon>
    </lineage>
</organism>
<dbReference type="InterPro" id="IPR017441">
    <property type="entry name" value="Protein_kinase_ATP_BS"/>
</dbReference>
<feature type="compositionally biased region" description="Low complexity" evidence="5">
    <location>
        <begin position="409"/>
        <end position="427"/>
    </location>
</feature>
<dbReference type="Gene3D" id="2.80.10.50">
    <property type="match status" value="2"/>
</dbReference>
<dbReference type="InterPro" id="IPR011009">
    <property type="entry name" value="Kinase-like_dom_sf"/>
</dbReference>
<proteinExistence type="inferred from homology"/>
<feature type="transmembrane region" description="Helical" evidence="6">
    <location>
        <begin position="375"/>
        <end position="397"/>
    </location>
</feature>
<dbReference type="InterPro" id="IPR000719">
    <property type="entry name" value="Prot_kinase_dom"/>
</dbReference>
<feature type="domain" description="Protein kinase" evidence="7">
    <location>
        <begin position="13"/>
        <end position="276"/>
    </location>
</feature>
<accession>A0ABS1UXQ6</accession>
<dbReference type="SMART" id="SM00220">
    <property type="entry name" value="S_TKc"/>
    <property type="match status" value="1"/>
</dbReference>
<feature type="region of interest" description="Disordered" evidence="5">
    <location>
        <begin position="573"/>
        <end position="621"/>
    </location>
</feature>
<dbReference type="InterPro" id="IPR051931">
    <property type="entry name" value="PAK3-like"/>
</dbReference>
<feature type="compositionally biased region" description="Low complexity" evidence="5">
    <location>
        <begin position="355"/>
        <end position="364"/>
    </location>
</feature>
<name>A0ABS1UXQ6_9ACTN</name>
<comment type="similarity">
    <text evidence="1">Belongs to the protein kinase superfamily. STE Ser/Thr protein kinase family. STE20 subfamily.</text>
</comment>
<reference evidence="8 9" key="1">
    <citation type="submission" date="2021-01" db="EMBL/GenBank/DDBJ databases">
        <title>Genome sequencing of Micromonospora fiedleri MG-37.</title>
        <authorList>
            <person name="Moreland P.E.J."/>
            <person name="Stach J.E.M."/>
        </authorList>
    </citation>
    <scope>NUCLEOTIDE SEQUENCE [LARGE SCALE GENOMIC DNA]</scope>
    <source>
        <strain evidence="8 9">MG-37</strain>
    </source>
</reference>
<evidence type="ECO:0000259" key="7">
    <source>
        <dbReference type="PROSITE" id="PS50011"/>
    </source>
</evidence>
<feature type="region of interest" description="Disordered" evidence="5">
    <location>
        <begin position="402"/>
        <end position="427"/>
    </location>
</feature>
<evidence type="ECO:0000313" key="9">
    <source>
        <dbReference type="Proteomes" id="UP000661193"/>
    </source>
</evidence>
<feature type="region of interest" description="Disordered" evidence="5">
    <location>
        <begin position="274"/>
        <end position="367"/>
    </location>
</feature>
<evidence type="ECO:0000256" key="3">
    <source>
        <dbReference type="ARBA" id="ARBA00022840"/>
    </source>
</evidence>
<dbReference type="PROSITE" id="PS00108">
    <property type="entry name" value="PROTEIN_KINASE_ST"/>
    <property type="match status" value="1"/>
</dbReference>
<comment type="caution">
    <text evidence="8">The sequence shown here is derived from an EMBL/GenBank/DDBJ whole genome shotgun (WGS) entry which is preliminary data.</text>
</comment>
<evidence type="ECO:0000256" key="4">
    <source>
        <dbReference type="PROSITE-ProRule" id="PRU10141"/>
    </source>
</evidence>
<feature type="binding site" evidence="4">
    <location>
        <position position="42"/>
    </location>
    <ligand>
        <name>ATP</name>
        <dbReference type="ChEBI" id="CHEBI:30616"/>
    </ligand>
</feature>
<evidence type="ECO:0000313" key="8">
    <source>
        <dbReference type="EMBL" id="MBL6279685.1"/>
    </source>
</evidence>
<dbReference type="Gene3D" id="3.40.1000.10">
    <property type="entry name" value="Mog1/PsbP, alpha/beta/alpha sandwich"/>
    <property type="match status" value="1"/>
</dbReference>
<evidence type="ECO:0000256" key="2">
    <source>
        <dbReference type="ARBA" id="ARBA00022741"/>
    </source>
</evidence>